<sequence>MDDVIRPKYLLIDELTYELLIRGINISRPHDEKRKILCRALDKERTSGVSLINLDKYDVSLETQIKEINNTLNSIETLIKEFEGSSNDSLYKRLRSRITHVTSRILRLITPDDQSDVKNELYANALLLDADLEESLSQSEPINTSTTFSAVTPVINVQPPIVNCNSRYTNVSDLNITFNGDPGKLPSFLEHVTDLSKSRKISDDELFNSAVELFVDDAFIWFRSVKNTVSDWTSLVSLLKSEFLPTDYEDQIWEQIKSRKQKRTEHVTIFIAHLENLFSRLSKSPLEATKIRIIMSNLLPEYISHLVLRDVSSVSELNSLCKKLEAASIHSPKSKSHVCSYDTSSGIQTTASSSTHKVQSVQFHTNPKTNTCSISNKSKINLQNQNKPTENQSPKVICWNCKQPNHAFQFCLAKEIYSVTDVDTQTLKFRIVPIVQKTLKERTHLWPTFLPF</sequence>
<dbReference type="AlphaFoldDB" id="A0AAN7SE73"/>
<keyword evidence="3" id="KW-1185">Reference proteome</keyword>
<name>A0AAN7SE73_9COLE</name>
<evidence type="ECO:0000313" key="3">
    <source>
        <dbReference type="Proteomes" id="UP001353858"/>
    </source>
</evidence>
<comment type="caution">
    <text evidence="2">The sequence shown here is derived from an EMBL/GenBank/DDBJ whole genome shotgun (WGS) entry which is preliminary data.</text>
</comment>
<dbReference type="Proteomes" id="UP001353858">
    <property type="component" value="Unassembled WGS sequence"/>
</dbReference>
<organism evidence="2 3">
    <name type="scientific">Aquatica leii</name>
    <dbReference type="NCBI Taxonomy" id="1421715"/>
    <lineage>
        <taxon>Eukaryota</taxon>
        <taxon>Metazoa</taxon>
        <taxon>Ecdysozoa</taxon>
        <taxon>Arthropoda</taxon>
        <taxon>Hexapoda</taxon>
        <taxon>Insecta</taxon>
        <taxon>Pterygota</taxon>
        <taxon>Neoptera</taxon>
        <taxon>Endopterygota</taxon>
        <taxon>Coleoptera</taxon>
        <taxon>Polyphaga</taxon>
        <taxon>Elateriformia</taxon>
        <taxon>Elateroidea</taxon>
        <taxon>Lampyridae</taxon>
        <taxon>Luciolinae</taxon>
        <taxon>Aquatica</taxon>
    </lineage>
</organism>
<dbReference type="EMBL" id="JARPUR010000001">
    <property type="protein sequence ID" value="KAK4887431.1"/>
    <property type="molecule type" value="Genomic_DNA"/>
</dbReference>
<evidence type="ECO:0000313" key="2">
    <source>
        <dbReference type="EMBL" id="KAK4887431.1"/>
    </source>
</evidence>
<dbReference type="InterPro" id="IPR005162">
    <property type="entry name" value="Retrotrans_gag_dom"/>
</dbReference>
<dbReference type="Pfam" id="PF03732">
    <property type="entry name" value="Retrotrans_gag"/>
    <property type="match status" value="1"/>
</dbReference>
<reference evidence="3" key="1">
    <citation type="submission" date="2023-01" db="EMBL/GenBank/DDBJ databases">
        <title>Key to firefly adult light organ development and bioluminescence: homeobox transcription factors regulate luciferase expression and transportation to peroxisome.</title>
        <authorList>
            <person name="Fu X."/>
        </authorList>
    </citation>
    <scope>NUCLEOTIDE SEQUENCE [LARGE SCALE GENOMIC DNA]</scope>
</reference>
<feature type="domain" description="Retrotransposon gag" evidence="1">
    <location>
        <begin position="210"/>
        <end position="295"/>
    </location>
</feature>
<accession>A0AAN7SE73</accession>
<protein>
    <recommendedName>
        <fullName evidence="1">Retrotransposon gag domain-containing protein</fullName>
    </recommendedName>
</protein>
<gene>
    <name evidence="2" type="ORF">RN001_003702</name>
</gene>
<evidence type="ECO:0000259" key="1">
    <source>
        <dbReference type="Pfam" id="PF03732"/>
    </source>
</evidence>
<proteinExistence type="predicted"/>